<feature type="coiled-coil region" evidence="1">
    <location>
        <begin position="13"/>
        <end position="40"/>
    </location>
</feature>
<organism evidence="2">
    <name type="scientific">bioreactor metagenome</name>
    <dbReference type="NCBI Taxonomy" id="1076179"/>
    <lineage>
        <taxon>unclassified sequences</taxon>
        <taxon>metagenomes</taxon>
        <taxon>ecological metagenomes</taxon>
    </lineage>
</organism>
<proteinExistence type="predicted"/>
<dbReference type="EMBL" id="VSSQ01001972">
    <property type="protein sequence ID" value="MPM12436.1"/>
    <property type="molecule type" value="Genomic_DNA"/>
</dbReference>
<evidence type="ECO:0000313" key="2">
    <source>
        <dbReference type="EMBL" id="MPM12436.1"/>
    </source>
</evidence>
<gene>
    <name evidence="2" type="ORF">SDC9_58789</name>
</gene>
<dbReference type="AlphaFoldDB" id="A0A644X8C8"/>
<name>A0A644X8C8_9ZZZZ</name>
<keyword evidence="1" id="KW-0175">Coiled coil</keyword>
<evidence type="ECO:0000256" key="1">
    <source>
        <dbReference type="SAM" id="Coils"/>
    </source>
</evidence>
<feature type="coiled-coil region" evidence="1">
    <location>
        <begin position="85"/>
        <end position="112"/>
    </location>
</feature>
<comment type="caution">
    <text evidence="2">The sequence shown here is derived from an EMBL/GenBank/DDBJ whole genome shotgun (WGS) entry which is preliminary data.</text>
</comment>
<reference evidence="2" key="1">
    <citation type="submission" date="2019-08" db="EMBL/GenBank/DDBJ databases">
        <authorList>
            <person name="Kucharzyk K."/>
            <person name="Murdoch R.W."/>
            <person name="Higgins S."/>
            <person name="Loffler F."/>
        </authorList>
    </citation>
    <scope>NUCLEOTIDE SEQUENCE</scope>
</reference>
<evidence type="ECO:0008006" key="3">
    <source>
        <dbReference type="Google" id="ProtNLM"/>
    </source>
</evidence>
<protein>
    <recommendedName>
        <fullName evidence="3">Transposase</fullName>
    </recommendedName>
</protein>
<sequence length="121" mass="14469">MTIKDNRGRVGAIALKKDKEEKVNKNIKKLKIELEFYRTNNLNFTIKDISEKTELSMATLYRSPYKEIIDSYKSKDNILSTSEQIEILIFERDELKKEIKLLKEENRRLLDEITYSKNFFK</sequence>
<accession>A0A644X8C8</accession>